<comment type="caution">
    <text evidence="1">The sequence shown here is derived from an EMBL/GenBank/DDBJ whole genome shotgun (WGS) entry which is preliminary data.</text>
</comment>
<protein>
    <submittedName>
        <fullName evidence="1">Uncharacterized protein</fullName>
    </submittedName>
</protein>
<dbReference type="Proteomes" id="UP001501759">
    <property type="component" value="Unassembled WGS sequence"/>
</dbReference>
<gene>
    <name evidence="1" type="ORF">GCM10023335_19170</name>
</gene>
<name>A0ABP9IMS6_9ACTN</name>
<dbReference type="EMBL" id="BAABKB010000003">
    <property type="protein sequence ID" value="GAA5003402.1"/>
    <property type="molecule type" value="Genomic_DNA"/>
</dbReference>
<proteinExistence type="predicted"/>
<keyword evidence="2" id="KW-1185">Reference proteome</keyword>
<evidence type="ECO:0000313" key="2">
    <source>
        <dbReference type="Proteomes" id="UP001501759"/>
    </source>
</evidence>
<accession>A0ABP9IMS6</accession>
<evidence type="ECO:0000313" key="1">
    <source>
        <dbReference type="EMBL" id="GAA5003402.1"/>
    </source>
</evidence>
<reference evidence="2" key="1">
    <citation type="journal article" date="2019" name="Int. J. Syst. Evol. Microbiol.">
        <title>The Global Catalogue of Microorganisms (GCM) 10K type strain sequencing project: providing services to taxonomists for standard genome sequencing and annotation.</title>
        <authorList>
            <consortium name="The Broad Institute Genomics Platform"/>
            <consortium name="The Broad Institute Genome Sequencing Center for Infectious Disease"/>
            <person name="Wu L."/>
            <person name="Ma J."/>
        </authorList>
    </citation>
    <scope>NUCLEOTIDE SEQUENCE [LARGE SCALE GENOMIC DNA]</scope>
    <source>
        <strain evidence="2">JCM 18409</strain>
    </source>
</reference>
<organism evidence="1 2">
    <name type="scientific">Streptomyces siamensis</name>
    <dbReference type="NCBI Taxonomy" id="1274986"/>
    <lineage>
        <taxon>Bacteria</taxon>
        <taxon>Bacillati</taxon>
        <taxon>Actinomycetota</taxon>
        <taxon>Actinomycetes</taxon>
        <taxon>Kitasatosporales</taxon>
        <taxon>Streptomycetaceae</taxon>
        <taxon>Streptomyces</taxon>
    </lineage>
</organism>
<sequence>MDPAAVVSGFPGVEDFSGISDAWHWSPVPGLDFAAALSGDRRHLFQVNARDSYDEGLVRALLVAARENGSRLLSGDAPLTTIPGFRYPGRDFDVLAAARPGAHRYHEVQQPELQKVTWAVFPGYECEFARPDRYSVEDARESFLRFLTPADLDRGPTPFLRVRYDNTVTKGGTDGPNGVLVKPQTLYRELELLDGAPGSFVEFENFRGQVFRVDWDVDWILSGGAEGGGARRLRLDDLLVLAAKSLHV</sequence>